<reference evidence="4 5" key="1">
    <citation type="submission" date="2019-06" db="EMBL/GenBank/DDBJ databases">
        <title>Sequencing the genomes of 1000 actinobacteria strains.</title>
        <authorList>
            <person name="Klenk H.-P."/>
        </authorList>
    </citation>
    <scope>NUCLEOTIDE SEQUENCE [LARGE SCALE GENOMIC DNA]</scope>
    <source>
        <strain evidence="4 5">DSM 43186</strain>
    </source>
</reference>
<evidence type="ECO:0000256" key="2">
    <source>
        <dbReference type="ARBA" id="ARBA00022723"/>
    </source>
</evidence>
<dbReference type="FunFam" id="3.90.850.10:FF:000002">
    <property type="entry name" value="2-hydroxyhepta-2,4-diene-1,7-dioate isomerase"/>
    <property type="match status" value="1"/>
</dbReference>
<dbReference type="AlphaFoldDB" id="A0A543J1P6"/>
<dbReference type="GO" id="GO:0046872">
    <property type="term" value="F:metal ion binding"/>
    <property type="evidence" value="ECO:0007669"/>
    <property type="project" value="UniProtKB-KW"/>
</dbReference>
<comment type="similarity">
    <text evidence="1">Belongs to the FAH family.</text>
</comment>
<name>A0A543J1P6_9ACTN</name>
<evidence type="ECO:0000259" key="3">
    <source>
        <dbReference type="Pfam" id="PF01557"/>
    </source>
</evidence>
<dbReference type="Pfam" id="PF01557">
    <property type="entry name" value="FAA_hydrolase"/>
    <property type="match status" value="1"/>
</dbReference>
<evidence type="ECO:0000256" key="1">
    <source>
        <dbReference type="ARBA" id="ARBA00010211"/>
    </source>
</evidence>
<organism evidence="4 5">
    <name type="scientific">Thermopolyspora flexuosa</name>
    <dbReference type="NCBI Taxonomy" id="103836"/>
    <lineage>
        <taxon>Bacteria</taxon>
        <taxon>Bacillati</taxon>
        <taxon>Actinomycetota</taxon>
        <taxon>Actinomycetes</taxon>
        <taxon>Streptosporangiales</taxon>
        <taxon>Streptosporangiaceae</taxon>
        <taxon>Thermopolyspora</taxon>
    </lineage>
</organism>
<keyword evidence="2" id="KW-0479">Metal-binding</keyword>
<proteinExistence type="inferred from homology"/>
<feature type="domain" description="Fumarylacetoacetase-like C-terminal" evidence="3">
    <location>
        <begin position="74"/>
        <end position="279"/>
    </location>
</feature>
<evidence type="ECO:0000313" key="5">
    <source>
        <dbReference type="Proteomes" id="UP000319213"/>
    </source>
</evidence>
<gene>
    <name evidence="4" type="ORF">FHX40_3493</name>
</gene>
<dbReference type="GO" id="GO:0016853">
    <property type="term" value="F:isomerase activity"/>
    <property type="evidence" value="ECO:0007669"/>
    <property type="project" value="UniProtKB-ARBA"/>
</dbReference>
<dbReference type="Gene3D" id="3.90.850.10">
    <property type="entry name" value="Fumarylacetoacetase-like, C-terminal domain"/>
    <property type="match status" value="1"/>
</dbReference>
<dbReference type="InterPro" id="IPR036663">
    <property type="entry name" value="Fumarylacetoacetase_C_sf"/>
</dbReference>
<dbReference type="PANTHER" id="PTHR42796">
    <property type="entry name" value="FUMARYLACETOACETATE HYDROLASE DOMAIN-CONTAINING PROTEIN 2A-RELATED"/>
    <property type="match status" value="1"/>
</dbReference>
<comment type="caution">
    <text evidence="4">The sequence shown here is derived from an EMBL/GenBank/DDBJ whole genome shotgun (WGS) entry which is preliminary data.</text>
</comment>
<dbReference type="SUPFAM" id="SSF56529">
    <property type="entry name" value="FAH"/>
    <property type="match status" value="1"/>
</dbReference>
<dbReference type="InterPro" id="IPR011234">
    <property type="entry name" value="Fumarylacetoacetase-like_C"/>
</dbReference>
<keyword evidence="5" id="KW-1185">Reference proteome</keyword>
<dbReference type="RefSeq" id="WP_142260580.1">
    <property type="nucleotide sequence ID" value="NZ_BMPV01000005.1"/>
</dbReference>
<dbReference type="InterPro" id="IPR051121">
    <property type="entry name" value="FAH"/>
</dbReference>
<dbReference type="OrthoDB" id="9805307at2"/>
<dbReference type="EMBL" id="VFPQ01000001">
    <property type="protein sequence ID" value="TQM76747.1"/>
    <property type="molecule type" value="Genomic_DNA"/>
</dbReference>
<protein>
    <submittedName>
        <fullName evidence="4">2-keto-4-pentenoate hydratase/2-oxohepta-3-ene-1,7-dioic acid hydratase in catechol pathway</fullName>
    </submittedName>
</protein>
<evidence type="ECO:0000313" key="4">
    <source>
        <dbReference type="EMBL" id="TQM76747.1"/>
    </source>
</evidence>
<dbReference type="Proteomes" id="UP000319213">
    <property type="component" value="Unassembled WGS sequence"/>
</dbReference>
<dbReference type="GO" id="GO:0019752">
    <property type="term" value="P:carboxylic acid metabolic process"/>
    <property type="evidence" value="ECO:0007669"/>
    <property type="project" value="UniProtKB-ARBA"/>
</dbReference>
<dbReference type="PANTHER" id="PTHR42796:SF4">
    <property type="entry name" value="FUMARYLACETOACETATE HYDROLASE DOMAIN-CONTAINING PROTEIN 2A"/>
    <property type="match status" value="1"/>
</dbReference>
<sequence length="283" mass="30054">MKIVSYAHDGRVSYGFVVGDRVVDHRDVPGVTAGSVRELIAGGTLPDSAALAAAPATAGLDEVTLLPPVEPAKLLCAGVNFPTHREEVKLSAARPEHPTIFTRYADSVVGHGEPIILPRVCEQFDYEGELAVVIGKRAWNVPESAAAEHVFGYACFNDGSARDWQRHSGQWIPGKNFHRSGGFGPWIVTADEVADLGDAELVTRVNGEVRQSARLKDMLFSVAELIAYVSTFTPLNPGDVIAAGTPGGVGLFSDPPRLLSPGDVVEVEIDGVGVLRNPIAAQD</sequence>
<accession>A0A543J1P6</accession>